<gene>
    <name evidence="2" type="ORF">OnM2_c2239o100</name>
</gene>
<comment type="caution">
    <text evidence="2">The sequence shown here is derived from an EMBL/GenBank/DDBJ whole genome shotgun (WGS) entry which is preliminary data.</text>
</comment>
<organism evidence="2 3">
    <name type="scientific">Erysiphe neolycopersici</name>
    <dbReference type="NCBI Taxonomy" id="212602"/>
    <lineage>
        <taxon>Eukaryota</taxon>
        <taxon>Fungi</taxon>
        <taxon>Dikarya</taxon>
        <taxon>Ascomycota</taxon>
        <taxon>Pezizomycotina</taxon>
        <taxon>Leotiomycetes</taxon>
        <taxon>Erysiphales</taxon>
        <taxon>Erysiphaceae</taxon>
        <taxon>Erysiphe</taxon>
    </lineage>
</organism>
<dbReference type="EMBL" id="MCFK01002669">
    <property type="protein sequence ID" value="RKF63282.1"/>
    <property type="molecule type" value="Genomic_DNA"/>
</dbReference>
<keyword evidence="1" id="KW-0732">Signal</keyword>
<accession>A0A420I0T1</accession>
<feature type="signal peptide" evidence="1">
    <location>
        <begin position="1"/>
        <end position="24"/>
    </location>
</feature>
<sequence length="82" mass="9361">MTLLHSVCVLGFSLSLFLVFRLIAEMVSEISPFIVFVKPSSYSWLFFVGYGRNQSYLGILIVDQQPVPIPSQFLQLVLSYRN</sequence>
<dbReference type="Proteomes" id="UP000286134">
    <property type="component" value="Unassembled WGS sequence"/>
</dbReference>
<dbReference type="AlphaFoldDB" id="A0A420I0T1"/>
<protein>
    <submittedName>
        <fullName evidence="2">Uncharacterized protein</fullName>
    </submittedName>
</protein>
<evidence type="ECO:0000256" key="1">
    <source>
        <dbReference type="SAM" id="SignalP"/>
    </source>
</evidence>
<keyword evidence="3" id="KW-1185">Reference proteome</keyword>
<evidence type="ECO:0000313" key="3">
    <source>
        <dbReference type="Proteomes" id="UP000286134"/>
    </source>
</evidence>
<feature type="chain" id="PRO_5019376865" evidence="1">
    <location>
        <begin position="25"/>
        <end position="82"/>
    </location>
</feature>
<reference evidence="2 3" key="1">
    <citation type="journal article" date="2018" name="BMC Genomics">
        <title>Comparative genome analyses reveal sequence features reflecting distinct modes of host-adaptation between dicot and monocot powdery mildew.</title>
        <authorList>
            <person name="Wu Y."/>
            <person name="Ma X."/>
            <person name="Pan Z."/>
            <person name="Kale S.D."/>
            <person name="Song Y."/>
            <person name="King H."/>
            <person name="Zhang Q."/>
            <person name="Presley C."/>
            <person name="Deng X."/>
            <person name="Wei C.I."/>
            <person name="Xiao S."/>
        </authorList>
    </citation>
    <scope>NUCLEOTIDE SEQUENCE [LARGE SCALE GENOMIC DNA]</scope>
    <source>
        <strain evidence="2">UMSG2</strain>
    </source>
</reference>
<proteinExistence type="predicted"/>
<evidence type="ECO:0000313" key="2">
    <source>
        <dbReference type="EMBL" id="RKF63282.1"/>
    </source>
</evidence>
<name>A0A420I0T1_9PEZI</name>